<keyword evidence="2" id="KW-0808">Transferase</keyword>
<dbReference type="OrthoDB" id="7475241at2"/>
<dbReference type="eggNOG" id="ENOG5032Z7J">
    <property type="taxonomic scope" value="Bacteria"/>
</dbReference>
<keyword evidence="3" id="KW-1185">Reference proteome</keyword>
<evidence type="ECO:0000259" key="1">
    <source>
        <dbReference type="Pfam" id="PF01890"/>
    </source>
</evidence>
<dbReference type="GO" id="GO:0009236">
    <property type="term" value="P:cobalamin biosynthetic process"/>
    <property type="evidence" value="ECO:0007669"/>
    <property type="project" value="InterPro"/>
</dbReference>
<dbReference type="GO" id="GO:0032259">
    <property type="term" value="P:methylation"/>
    <property type="evidence" value="ECO:0007669"/>
    <property type="project" value="UniProtKB-KW"/>
</dbReference>
<feature type="domain" description="CobE/GbiG C-terminal" evidence="1">
    <location>
        <begin position="2"/>
        <end position="119"/>
    </location>
</feature>
<organism evidence="2 3">
    <name type="scientific">Paenirhodobacter enshiensis</name>
    <dbReference type="NCBI Taxonomy" id="1105367"/>
    <lineage>
        <taxon>Bacteria</taxon>
        <taxon>Pseudomonadati</taxon>
        <taxon>Pseudomonadota</taxon>
        <taxon>Alphaproteobacteria</taxon>
        <taxon>Rhodobacterales</taxon>
        <taxon>Rhodobacter group</taxon>
        <taxon>Paenirhodobacter</taxon>
    </lineage>
</organism>
<protein>
    <submittedName>
        <fullName evidence="2">Precorrin methylase</fullName>
    </submittedName>
</protein>
<proteinExistence type="predicted"/>
<accession>A0A086XTG1</accession>
<dbReference type="PANTHER" id="PTHR37477:SF1">
    <property type="entry name" value="COBALT-PRECORRIN-5A HYDROLASE"/>
    <property type="match status" value="1"/>
</dbReference>
<dbReference type="PANTHER" id="PTHR37477">
    <property type="entry name" value="COBALT-PRECORRIN-5A HYDROLASE"/>
    <property type="match status" value="1"/>
</dbReference>
<dbReference type="STRING" id="1105367.CG50_05915"/>
<evidence type="ECO:0000313" key="2">
    <source>
        <dbReference type="EMBL" id="KFI25311.1"/>
    </source>
</evidence>
<dbReference type="InterPro" id="IPR036518">
    <property type="entry name" value="CobE/GbiG_C_sf"/>
</dbReference>
<comment type="caution">
    <text evidence="2">The sequence shown here is derived from an EMBL/GenBank/DDBJ whole genome shotgun (WGS) entry which is preliminary data.</text>
</comment>
<dbReference type="EMBL" id="JFZB01000025">
    <property type="protein sequence ID" value="KFI25311.1"/>
    <property type="molecule type" value="Genomic_DNA"/>
</dbReference>
<dbReference type="GO" id="GO:0008168">
    <property type="term" value="F:methyltransferase activity"/>
    <property type="evidence" value="ECO:0007669"/>
    <property type="project" value="UniProtKB-KW"/>
</dbReference>
<gene>
    <name evidence="2" type="ORF">CG50_05915</name>
</gene>
<dbReference type="Pfam" id="PF01890">
    <property type="entry name" value="CbiG_C"/>
    <property type="match status" value="1"/>
</dbReference>
<sequence>MIVAGIGFRALAPIAALAEVLTRAEAAAGASVDALATPADKAQAVQIRALVASLGLPLIAVAAAALAGIDTPTRSPRVEARYGTGSVAEAAALAAAGPGARLTVARLSSTDRTATAAIAIGDPS</sequence>
<dbReference type="Gene3D" id="3.30.420.180">
    <property type="entry name" value="CobE/GbiG C-terminal domain"/>
    <property type="match status" value="1"/>
</dbReference>
<reference evidence="2 3" key="1">
    <citation type="submission" date="2014-03" db="EMBL/GenBank/DDBJ databases">
        <title>Genome of Paenirhodobacter enshiensis DW2-9.</title>
        <authorList>
            <person name="Wang D."/>
            <person name="Wang G."/>
        </authorList>
    </citation>
    <scope>NUCLEOTIDE SEQUENCE [LARGE SCALE GENOMIC DNA]</scope>
    <source>
        <strain evidence="2 3">DW2-9</strain>
    </source>
</reference>
<dbReference type="Proteomes" id="UP000028824">
    <property type="component" value="Unassembled WGS sequence"/>
</dbReference>
<dbReference type="SUPFAM" id="SSF159664">
    <property type="entry name" value="CobE/GbiG C-terminal domain-like"/>
    <property type="match status" value="1"/>
</dbReference>
<evidence type="ECO:0000313" key="3">
    <source>
        <dbReference type="Proteomes" id="UP000028824"/>
    </source>
</evidence>
<dbReference type="RefSeq" id="WP_036638620.1">
    <property type="nucleotide sequence ID" value="NZ_JFZB01000025.1"/>
</dbReference>
<dbReference type="InterPro" id="IPR002750">
    <property type="entry name" value="CobE/GbiG_C"/>
</dbReference>
<name>A0A086XTG1_9RHOB</name>
<dbReference type="AlphaFoldDB" id="A0A086XTG1"/>
<keyword evidence="2" id="KW-0489">Methyltransferase</keyword>
<dbReference type="InterPro" id="IPR052553">
    <property type="entry name" value="CbiG_hydrolase"/>
</dbReference>